<organism evidence="1 2">
    <name type="scientific">Diaporthe vaccinii</name>
    <dbReference type="NCBI Taxonomy" id="105482"/>
    <lineage>
        <taxon>Eukaryota</taxon>
        <taxon>Fungi</taxon>
        <taxon>Dikarya</taxon>
        <taxon>Ascomycota</taxon>
        <taxon>Pezizomycotina</taxon>
        <taxon>Sordariomycetes</taxon>
        <taxon>Sordariomycetidae</taxon>
        <taxon>Diaporthales</taxon>
        <taxon>Diaporthaceae</taxon>
        <taxon>Diaporthe</taxon>
        <taxon>Diaporthe eres species complex</taxon>
    </lineage>
</organism>
<evidence type="ECO:0000313" key="2">
    <source>
        <dbReference type="Proteomes" id="UP001600888"/>
    </source>
</evidence>
<comment type="caution">
    <text evidence="1">The sequence shown here is derived from an EMBL/GenBank/DDBJ whole genome shotgun (WGS) entry which is preliminary data.</text>
</comment>
<name>A0ABR4ERH5_9PEZI</name>
<proteinExistence type="predicted"/>
<evidence type="ECO:0000313" key="1">
    <source>
        <dbReference type="EMBL" id="KAL2285033.1"/>
    </source>
</evidence>
<dbReference type="EMBL" id="JBAWTH010000033">
    <property type="protein sequence ID" value="KAL2285033.1"/>
    <property type="molecule type" value="Genomic_DNA"/>
</dbReference>
<gene>
    <name evidence="1" type="ORF">FJTKL_08557</name>
</gene>
<dbReference type="Proteomes" id="UP001600888">
    <property type="component" value="Unassembled WGS sequence"/>
</dbReference>
<keyword evidence="2" id="KW-1185">Reference proteome</keyword>
<sequence>MQRPGAMVDDYSSITGKRIGHGTINSVGLGMRGRLQQCSFTACTIPCDMSLPVAVCFYWQRVSSSSVPIASI</sequence>
<accession>A0ABR4ERH5</accession>
<protein>
    <submittedName>
        <fullName evidence="1">Uncharacterized protein</fullName>
    </submittedName>
</protein>
<reference evidence="1 2" key="1">
    <citation type="submission" date="2024-03" db="EMBL/GenBank/DDBJ databases">
        <title>A high-quality draft genome sequence of Diaporthe vaccinii, a causative agent of upright dieback and viscid rot disease in cranberry plants.</title>
        <authorList>
            <person name="Sarrasin M."/>
            <person name="Lang B.F."/>
            <person name="Burger G."/>
        </authorList>
    </citation>
    <scope>NUCLEOTIDE SEQUENCE [LARGE SCALE GENOMIC DNA]</scope>
    <source>
        <strain evidence="1 2">IS7</strain>
    </source>
</reference>